<feature type="transmembrane region" description="Helical" evidence="9">
    <location>
        <begin position="35"/>
        <end position="57"/>
    </location>
</feature>
<evidence type="ECO:0000313" key="11">
    <source>
        <dbReference type="EMBL" id="KAK3088619.1"/>
    </source>
</evidence>
<keyword evidence="7" id="KW-0675">Receptor</keyword>
<dbReference type="PRINTS" id="PR00237">
    <property type="entry name" value="GPCRRHODOPSN"/>
</dbReference>
<keyword evidence="12" id="KW-1185">Reference proteome</keyword>
<dbReference type="CDD" id="cd00637">
    <property type="entry name" value="7tm_classA_rhodopsin-like"/>
    <property type="match status" value="1"/>
</dbReference>
<feature type="transmembrane region" description="Helical" evidence="9">
    <location>
        <begin position="94"/>
        <end position="114"/>
    </location>
</feature>
<dbReference type="SUPFAM" id="SSF81321">
    <property type="entry name" value="Family A G protein-coupled receptor-like"/>
    <property type="match status" value="1"/>
</dbReference>
<keyword evidence="4 9" id="KW-1133">Transmembrane helix</keyword>
<dbReference type="GO" id="GO:0005886">
    <property type="term" value="C:plasma membrane"/>
    <property type="evidence" value="ECO:0007669"/>
    <property type="project" value="UniProtKB-SubCell"/>
</dbReference>
<comment type="caution">
    <text evidence="11">The sequence shown here is derived from an EMBL/GenBank/DDBJ whole genome shotgun (WGS) entry which is preliminary data.</text>
</comment>
<evidence type="ECO:0000256" key="5">
    <source>
        <dbReference type="ARBA" id="ARBA00023040"/>
    </source>
</evidence>
<comment type="subcellular location">
    <subcellularLocation>
        <location evidence="1">Cell membrane</location>
        <topology evidence="1">Multi-pass membrane protein</topology>
    </subcellularLocation>
</comment>
<evidence type="ECO:0000256" key="4">
    <source>
        <dbReference type="ARBA" id="ARBA00022989"/>
    </source>
</evidence>
<keyword evidence="2" id="KW-1003">Cell membrane</keyword>
<evidence type="ECO:0000313" key="12">
    <source>
        <dbReference type="Proteomes" id="UP001186944"/>
    </source>
</evidence>
<dbReference type="PROSITE" id="PS50262">
    <property type="entry name" value="G_PROTEIN_RECEP_F1_2"/>
    <property type="match status" value="1"/>
</dbReference>
<keyword evidence="3 9" id="KW-0812">Transmembrane</keyword>
<evidence type="ECO:0000256" key="6">
    <source>
        <dbReference type="ARBA" id="ARBA00023136"/>
    </source>
</evidence>
<dbReference type="Proteomes" id="UP001186944">
    <property type="component" value="Unassembled WGS sequence"/>
</dbReference>
<dbReference type="GO" id="GO:0004930">
    <property type="term" value="F:G protein-coupled receptor activity"/>
    <property type="evidence" value="ECO:0007669"/>
    <property type="project" value="UniProtKB-KW"/>
</dbReference>
<dbReference type="PANTHER" id="PTHR24228:SF59">
    <property type="entry name" value="NEUROPEPTIDE RECEPTOR 15"/>
    <property type="match status" value="1"/>
</dbReference>
<dbReference type="Pfam" id="PF00001">
    <property type="entry name" value="7tm_1"/>
    <property type="match status" value="1"/>
</dbReference>
<sequence length="195" mass="23027">MGLIFTIPIIITSEKNLIFDFTIMMCNFNRYGDRAYILIFLCFCFIVPVVITAASYVKIQIYVWNQRREMSRHWNNGLAIQRFVHDLRSSKSNAMIFVMFLVLYFPFAVISIFETPDEFPEDLNEMGIFLCFANSCVNCFIYGALNRNMRHAFKETFYCNRICNRNVQHSDDLMTISDSRRRRRGNRIVPESQNS</sequence>
<evidence type="ECO:0000256" key="2">
    <source>
        <dbReference type="ARBA" id="ARBA00022475"/>
    </source>
</evidence>
<name>A0AA89BZP8_PINIB</name>
<evidence type="ECO:0000256" key="8">
    <source>
        <dbReference type="ARBA" id="ARBA00023224"/>
    </source>
</evidence>
<feature type="domain" description="G-protein coupled receptors family 1 profile" evidence="10">
    <location>
        <begin position="1"/>
        <end position="142"/>
    </location>
</feature>
<dbReference type="Gene3D" id="1.20.1070.10">
    <property type="entry name" value="Rhodopsin 7-helix transmembrane proteins"/>
    <property type="match status" value="1"/>
</dbReference>
<dbReference type="PANTHER" id="PTHR24228">
    <property type="entry name" value="B2 BRADYKININ RECEPTOR/ANGIOTENSIN II RECEPTOR"/>
    <property type="match status" value="1"/>
</dbReference>
<dbReference type="EMBL" id="VSWD01000011">
    <property type="protein sequence ID" value="KAK3088619.1"/>
    <property type="molecule type" value="Genomic_DNA"/>
</dbReference>
<reference evidence="11" key="1">
    <citation type="submission" date="2019-08" db="EMBL/GenBank/DDBJ databases">
        <title>The improved chromosome-level genome for the pearl oyster Pinctada fucata martensii using PacBio sequencing and Hi-C.</title>
        <authorList>
            <person name="Zheng Z."/>
        </authorList>
    </citation>
    <scope>NUCLEOTIDE SEQUENCE</scope>
    <source>
        <strain evidence="11">ZZ-2019</strain>
        <tissue evidence="11">Adductor muscle</tissue>
    </source>
</reference>
<evidence type="ECO:0000256" key="3">
    <source>
        <dbReference type="ARBA" id="ARBA00022692"/>
    </source>
</evidence>
<organism evidence="11 12">
    <name type="scientific">Pinctada imbricata</name>
    <name type="common">Atlantic pearl-oyster</name>
    <name type="synonym">Pinctada martensii</name>
    <dbReference type="NCBI Taxonomy" id="66713"/>
    <lineage>
        <taxon>Eukaryota</taxon>
        <taxon>Metazoa</taxon>
        <taxon>Spiralia</taxon>
        <taxon>Lophotrochozoa</taxon>
        <taxon>Mollusca</taxon>
        <taxon>Bivalvia</taxon>
        <taxon>Autobranchia</taxon>
        <taxon>Pteriomorphia</taxon>
        <taxon>Pterioida</taxon>
        <taxon>Pterioidea</taxon>
        <taxon>Pteriidae</taxon>
        <taxon>Pinctada</taxon>
    </lineage>
</organism>
<proteinExistence type="predicted"/>
<evidence type="ECO:0000259" key="10">
    <source>
        <dbReference type="PROSITE" id="PS50262"/>
    </source>
</evidence>
<accession>A0AA89BZP8</accession>
<keyword evidence="6 9" id="KW-0472">Membrane</keyword>
<keyword evidence="8" id="KW-0807">Transducer</keyword>
<protein>
    <recommendedName>
        <fullName evidence="10">G-protein coupled receptors family 1 profile domain-containing protein</fullName>
    </recommendedName>
</protein>
<dbReference type="InterPro" id="IPR017452">
    <property type="entry name" value="GPCR_Rhodpsn_7TM"/>
</dbReference>
<gene>
    <name evidence="11" type="ORF">FSP39_021334</name>
</gene>
<evidence type="ECO:0000256" key="9">
    <source>
        <dbReference type="SAM" id="Phobius"/>
    </source>
</evidence>
<feature type="transmembrane region" description="Helical" evidence="9">
    <location>
        <begin position="126"/>
        <end position="145"/>
    </location>
</feature>
<dbReference type="InterPro" id="IPR000276">
    <property type="entry name" value="GPCR_Rhodpsn"/>
</dbReference>
<dbReference type="AlphaFoldDB" id="A0AA89BZP8"/>
<keyword evidence="5" id="KW-0297">G-protein coupled receptor</keyword>
<evidence type="ECO:0000256" key="1">
    <source>
        <dbReference type="ARBA" id="ARBA00004651"/>
    </source>
</evidence>
<evidence type="ECO:0000256" key="7">
    <source>
        <dbReference type="ARBA" id="ARBA00023170"/>
    </source>
</evidence>